<dbReference type="EMBL" id="FOHE01000013">
    <property type="protein sequence ID" value="SET50871.1"/>
    <property type="molecule type" value="Genomic_DNA"/>
</dbReference>
<sequence>MKDWKQAIWIASFELKRSWRGVLSLLTIFIFYTYLILAMPFWVDKPGSGVSDVLFILLFTFVPSWCKPKSFQFQMINGSFQASPSMVMLTQLPIREKTIIRSRMIVHFLFSFPIQFVSLLTMYLISSRFSWFNISPFTYLLFMVTWLSFGVYVGLGINSIEVGRMAKDKNKIHTLIGICFLIVVAVSIVSFPLLFPYSIVGGSMILIEQYPLIVTMTSIFLAILGINYWQKKMEKSLKRMDYY</sequence>
<feature type="transmembrane region" description="Helical" evidence="1">
    <location>
        <begin position="21"/>
        <end position="43"/>
    </location>
</feature>
<keyword evidence="1" id="KW-0812">Transmembrane</keyword>
<gene>
    <name evidence="2" type="ORF">SAMN05216389_11334</name>
</gene>
<dbReference type="RefSeq" id="WP_090870841.1">
    <property type="nucleotide sequence ID" value="NZ_FOHE01000013.1"/>
</dbReference>
<feature type="transmembrane region" description="Helical" evidence="1">
    <location>
        <begin position="172"/>
        <end position="197"/>
    </location>
</feature>
<reference evidence="2 3" key="1">
    <citation type="submission" date="2016-10" db="EMBL/GenBank/DDBJ databases">
        <authorList>
            <person name="de Groot N.N."/>
        </authorList>
    </citation>
    <scope>NUCLEOTIDE SEQUENCE [LARGE SCALE GENOMIC DNA]</scope>
    <source>
        <strain evidence="2 3">IBRC-M 10780</strain>
    </source>
</reference>
<dbReference type="Proteomes" id="UP000198618">
    <property type="component" value="Unassembled WGS sequence"/>
</dbReference>
<dbReference type="STRING" id="930131.SAMN05216389_11334"/>
<dbReference type="AlphaFoldDB" id="A0A1I0EZS8"/>
<dbReference type="OrthoDB" id="2965073at2"/>
<proteinExistence type="predicted"/>
<feature type="transmembrane region" description="Helical" evidence="1">
    <location>
        <begin position="209"/>
        <end position="229"/>
    </location>
</feature>
<name>A0A1I0EZS8_9BACI</name>
<keyword evidence="1" id="KW-0472">Membrane</keyword>
<feature type="transmembrane region" description="Helical" evidence="1">
    <location>
        <begin position="105"/>
        <end position="125"/>
    </location>
</feature>
<accession>A0A1I0EZS8</accession>
<evidence type="ECO:0000313" key="2">
    <source>
        <dbReference type="EMBL" id="SET50871.1"/>
    </source>
</evidence>
<evidence type="ECO:0008006" key="4">
    <source>
        <dbReference type="Google" id="ProtNLM"/>
    </source>
</evidence>
<evidence type="ECO:0000313" key="3">
    <source>
        <dbReference type="Proteomes" id="UP000198618"/>
    </source>
</evidence>
<feature type="transmembrane region" description="Helical" evidence="1">
    <location>
        <begin position="49"/>
        <end position="66"/>
    </location>
</feature>
<keyword evidence="3" id="KW-1185">Reference proteome</keyword>
<evidence type="ECO:0000256" key="1">
    <source>
        <dbReference type="SAM" id="Phobius"/>
    </source>
</evidence>
<protein>
    <recommendedName>
        <fullName evidence="4">ABC-2 type transport system permease protein</fullName>
    </recommendedName>
</protein>
<feature type="transmembrane region" description="Helical" evidence="1">
    <location>
        <begin position="137"/>
        <end position="160"/>
    </location>
</feature>
<organism evidence="2 3">
    <name type="scientific">Oceanobacillus limi</name>
    <dbReference type="NCBI Taxonomy" id="930131"/>
    <lineage>
        <taxon>Bacteria</taxon>
        <taxon>Bacillati</taxon>
        <taxon>Bacillota</taxon>
        <taxon>Bacilli</taxon>
        <taxon>Bacillales</taxon>
        <taxon>Bacillaceae</taxon>
        <taxon>Oceanobacillus</taxon>
    </lineage>
</organism>
<keyword evidence="1" id="KW-1133">Transmembrane helix</keyword>